<keyword evidence="1" id="KW-0732">Signal</keyword>
<sequence length="114" mass="13651">MKQIIKFKFIQIFLLFLFLKFKNNNALNKWDGCSTVSDTLCDDDSYKNFMLDQCEDICTNKKIKNKNNDEDCRIMPGYHHRCRMWKRKGFCEGYDGFWDEDTIKKYCGPICNLC</sequence>
<proteinExistence type="predicted"/>
<gene>
    <name evidence="2" type="ORF">MENT_LOCUS29262</name>
</gene>
<feature type="signal peptide" evidence="1">
    <location>
        <begin position="1"/>
        <end position="26"/>
    </location>
</feature>
<dbReference type="AlphaFoldDB" id="A0A6V7VRC8"/>
<feature type="chain" id="PRO_5028378760" evidence="1">
    <location>
        <begin position="27"/>
        <end position="114"/>
    </location>
</feature>
<protein>
    <submittedName>
        <fullName evidence="2">Uncharacterized protein</fullName>
    </submittedName>
</protein>
<evidence type="ECO:0000256" key="1">
    <source>
        <dbReference type="SAM" id="SignalP"/>
    </source>
</evidence>
<dbReference type="EMBL" id="CAJEWN010000297">
    <property type="protein sequence ID" value="CAD2177389.1"/>
    <property type="molecule type" value="Genomic_DNA"/>
</dbReference>
<evidence type="ECO:0000313" key="2">
    <source>
        <dbReference type="EMBL" id="CAD2177389.1"/>
    </source>
</evidence>
<evidence type="ECO:0000313" key="3">
    <source>
        <dbReference type="Proteomes" id="UP000580250"/>
    </source>
</evidence>
<organism evidence="2 3">
    <name type="scientific">Meloidogyne enterolobii</name>
    <name type="common">Root-knot nematode worm</name>
    <name type="synonym">Meloidogyne mayaguensis</name>
    <dbReference type="NCBI Taxonomy" id="390850"/>
    <lineage>
        <taxon>Eukaryota</taxon>
        <taxon>Metazoa</taxon>
        <taxon>Ecdysozoa</taxon>
        <taxon>Nematoda</taxon>
        <taxon>Chromadorea</taxon>
        <taxon>Rhabditida</taxon>
        <taxon>Tylenchina</taxon>
        <taxon>Tylenchomorpha</taxon>
        <taxon>Tylenchoidea</taxon>
        <taxon>Meloidogynidae</taxon>
        <taxon>Meloidogyninae</taxon>
        <taxon>Meloidogyne</taxon>
    </lineage>
</organism>
<comment type="caution">
    <text evidence="2">The sequence shown here is derived from an EMBL/GenBank/DDBJ whole genome shotgun (WGS) entry which is preliminary data.</text>
</comment>
<dbReference type="Proteomes" id="UP000580250">
    <property type="component" value="Unassembled WGS sequence"/>
</dbReference>
<reference evidence="2 3" key="1">
    <citation type="submission" date="2020-08" db="EMBL/GenBank/DDBJ databases">
        <authorList>
            <person name="Koutsovoulos G."/>
            <person name="Danchin GJ E."/>
        </authorList>
    </citation>
    <scope>NUCLEOTIDE SEQUENCE [LARGE SCALE GENOMIC DNA]</scope>
</reference>
<accession>A0A6V7VRC8</accession>
<name>A0A6V7VRC8_MELEN</name>